<keyword evidence="1" id="KW-0472">Membrane</keyword>
<organism evidence="2 3">
    <name type="scientific">Solibaculum intestinale</name>
    <dbReference type="NCBI Taxonomy" id="3133165"/>
    <lineage>
        <taxon>Bacteria</taxon>
        <taxon>Bacillati</taxon>
        <taxon>Bacillota</taxon>
        <taxon>Clostridia</taxon>
        <taxon>Eubacteriales</taxon>
        <taxon>Oscillospiraceae</taxon>
        <taxon>Solibaculum</taxon>
    </lineage>
</organism>
<sequence length="243" mass="26278">MGLFLDLILVALAFLLIWSAARRGFTSIFIRTVGNIAVFFAAVFLSFAAADWLFDAGLRNALVDRVQVQLATVSSTELEDIIGQAVAGLPGFLSSLIESFGYSVQDLAPQIQESIAGQSAAAAAAIVDTVVKPVVILMLRGILLLVFLILGWFLIRLLSRTANLVVNIPIVRGVNRFLGGVLGLLNAAIMALCVTALCWFAITLWGDTIPFLNTQTIESSYLFRFVLDHNILLQFTEGLFAAV</sequence>
<proteinExistence type="predicted"/>
<feature type="transmembrane region" description="Helical" evidence="1">
    <location>
        <begin position="137"/>
        <end position="157"/>
    </location>
</feature>
<evidence type="ECO:0000313" key="2">
    <source>
        <dbReference type="EMBL" id="MEQ2440927.1"/>
    </source>
</evidence>
<keyword evidence="1" id="KW-0812">Transmembrane</keyword>
<protein>
    <recommendedName>
        <fullName evidence="4">CvpA family protein</fullName>
    </recommendedName>
</protein>
<dbReference type="RefSeq" id="WP_349219717.1">
    <property type="nucleotide sequence ID" value="NZ_JBBMFD010000014.1"/>
</dbReference>
<accession>A0ABV1E2S7</accession>
<dbReference type="EMBL" id="JBBMFD010000014">
    <property type="protein sequence ID" value="MEQ2440927.1"/>
    <property type="molecule type" value="Genomic_DNA"/>
</dbReference>
<reference evidence="2 3" key="1">
    <citation type="submission" date="2024-03" db="EMBL/GenBank/DDBJ databases">
        <title>Human intestinal bacterial collection.</title>
        <authorList>
            <person name="Pauvert C."/>
            <person name="Hitch T.C.A."/>
            <person name="Clavel T."/>
        </authorList>
    </citation>
    <scope>NUCLEOTIDE SEQUENCE [LARGE SCALE GENOMIC DNA]</scope>
    <source>
        <strain evidence="2 3">CLA-JM-H44</strain>
    </source>
</reference>
<comment type="caution">
    <text evidence="2">The sequence shown here is derived from an EMBL/GenBank/DDBJ whole genome shotgun (WGS) entry which is preliminary data.</text>
</comment>
<dbReference type="Proteomes" id="UP001489509">
    <property type="component" value="Unassembled WGS sequence"/>
</dbReference>
<evidence type="ECO:0000256" key="1">
    <source>
        <dbReference type="SAM" id="Phobius"/>
    </source>
</evidence>
<evidence type="ECO:0008006" key="4">
    <source>
        <dbReference type="Google" id="ProtNLM"/>
    </source>
</evidence>
<feature type="transmembrane region" description="Helical" evidence="1">
    <location>
        <begin position="33"/>
        <end position="54"/>
    </location>
</feature>
<feature type="transmembrane region" description="Helical" evidence="1">
    <location>
        <begin position="177"/>
        <end position="202"/>
    </location>
</feature>
<keyword evidence="1" id="KW-1133">Transmembrane helix</keyword>
<keyword evidence="3" id="KW-1185">Reference proteome</keyword>
<name>A0ABV1E2S7_9FIRM</name>
<gene>
    <name evidence="2" type="ORF">WMO26_08830</name>
</gene>
<evidence type="ECO:0000313" key="3">
    <source>
        <dbReference type="Proteomes" id="UP001489509"/>
    </source>
</evidence>